<keyword evidence="8" id="KW-1185">Reference proteome</keyword>
<reference evidence="8" key="1">
    <citation type="journal article" date="2019" name="Int. J. Syst. Evol. Microbiol.">
        <title>The Global Catalogue of Microorganisms (GCM) 10K type strain sequencing project: providing services to taxonomists for standard genome sequencing and annotation.</title>
        <authorList>
            <consortium name="The Broad Institute Genomics Platform"/>
            <consortium name="The Broad Institute Genome Sequencing Center for Infectious Disease"/>
            <person name="Wu L."/>
            <person name="Ma J."/>
        </authorList>
    </citation>
    <scope>NUCLEOTIDE SEQUENCE [LARGE SCALE GENOMIC DNA]</scope>
    <source>
        <strain evidence="8">LMG 24813</strain>
    </source>
</reference>
<dbReference type="EMBL" id="JBHSBV010000005">
    <property type="protein sequence ID" value="MFC4202233.1"/>
    <property type="molecule type" value="Genomic_DNA"/>
</dbReference>
<dbReference type="InterPro" id="IPR035472">
    <property type="entry name" value="RpiR-like_SIS"/>
</dbReference>
<dbReference type="PANTHER" id="PTHR30514:SF1">
    <property type="entry name" value="HTH-TYPE TRANSCRIPTIONAL REGULATOR HEXR-RELATED"/>
    <property type="match status" value="1"/>
</dbReference>
<evidence type="ECO:0000256" key="1">
    <source>
        <dbReference type="ARBA" id="ARBA00023015"/>
    </source>
</evidence>
<evidence type="ECO:0000259" key="5">
    <source>
        <dbReference type="PROSITE" id="PS51071"/>
    </source>
</evidence>
<dbReference type="Gene3D" id="3.40.50.10490">
    <property type="entry name" value="Glucose-6-phosphate isomerase like protein, domain 1"/>
    <property type="match status" value="1"/>
</dbReference>
<dbReference type="PROSITE" id="PS51071">
    <property type="entry name" value="HTH_RPIR"/>
    <property type="match status" value="1"/>
</dbReference>
<dbReference type="RefSeq" id="WP_246600765.1">
    <property type="nucleotide sequence ID" value="NZ_JAHTBN010000008.1"/>
</dbReference>
<gene>
    <name evidence="7" type="ORF">ACFOY1_14835</name>
</gene>
<dbReference type="PROSITE" id="PS51464">
    <property type="entry name" value="SIS"/>
    <property type="match status" value="1"/>
</dbReference>
<dbReference type="InterPro" id="IPR001347">
    <property type="entry name" value="SIS_dom"/>
</dbReference>
<evidence type="ECO:0000313" key="7">
    <source>
        <dbReference type="EMBL" id="MFC4202233.1"/>
    </source>
</evidence>
<dbReference type="InterPro" id="IPR036388">
    <property type="entry name" value="WH-like_DNA-bd_sf"/>
</dbReference>
<evidence type="ECO:0000256" key="3">
    <source>
        <dbReference type="ARBA" id="ARBA00023152"/>
    </source>
</evidence>
<dbReference type="InterPro" id="IPR047640">
    <property type="entry name" value="RpiR-like"/>
</dbReference>
<name>A0ABV8P2K6_9BURK</name>
<keyword evidence="4" id="KW-0804">Transcription</keyword>
<dbReference type="SUPFAM" id="SSF46689">
    <property type="entry name" value="Homeodomain-like"/>
    <property type="match status" value="1"/>
</dbReference>
<dbReference type="Pfam" id="PF01418">
    <property type="entry name" value="HTH_6"/>
    <property type="match status" value="1"/>
</dbReference>
<dbReference type="InterPro" id="IPR000281">
    <property type="entry name" value="HTH_RpiR"/>
</dbReference>
<feature type="domain" description="HTH rpiR-type" evidence="5">
    <location>
        <begin position="6"/>
        <end position="82"/>
    </location>
</feature>
<proteinExistence type="predicted"/>
<evidence type="ECO:0000259" key="6">
    <source>
        <dbReference type="PROSITE" id="PS51464"/>
    </source>
</evidence>
<feature type="domain" description="SIS" evidence="6">
    <location>
        <begin position="125"/>
        <end position="265"/>
    </location>
</feature>
<keyword evidence="1" id="KW-0805">Transcription regulation</keyword>
<dbReference type="Proteomes" id="UP001595848">
    <property type="component" value="Unassembled WGS sequence"/>
</dbReference>
<evidence type="ECO:0000313" key="8">
    <source>
        <dbReference type="Proteomes" id="UP001595848"/>
    </source>
</evidence>
<dbReference type="Pfam" id="PF01380">
    <property type="entry name" value="SIS"/>
    <property type="match status" value="1"/>
</dbReference>
<dbReference type="PANTHER" id="PTHR30514">
    <property type="entry name" value="GLUCOKINASE"/>
    <property type="match status" value="1"/>
</dbReference>
<evidence type="ECO:0000256" key="2">
    <source>
        <dbReference type="ARBA" id="ARBA00023125"/>
    </source>
</evidence>
<keyword evidence="2" id="KW-0238">DNA-binding</keyword>
<dbReference type="InterPro" id="IPR009057">
    <property type="entry name" value="Homeodomain-like_sf"/>
</dbReference>
<dbReference type="Gene3D" id="1.10.10.10">
    <property type="entry name" value="Winged helix-like DNA-binding domain superfamily/Winged helix DNA-binding domain"/>
    <property type="match status" value="1"/>
</dbReference>
<evidence type="ECO:0000256" key="4">
    <source>
        <dbReference type="ARBA" id="ARBA00023163"/>
    </source>
</evidence>
<accession>A0ABV8P2K6</accession>
<dbReference type="PROSITE" id="PS00356">
    <property type="entry name" value="HTH_LACI_1"/>
    <property type="match status" value="1"/>
</dbReference>
<sequence length="291" mass="31376">MAADTDTMLQHIAQRLDHYSEAEGKVARLVLDQPNAIADSAVGEVARLAQVSEPTVIRFCRSLGYRGWSDFKLRLAAGLMVGVPYVHSNLRPADAISTLAAKVFDNAVSALLRTRNDIDPERVDAAISLLCGARRIEFYGVGNSGIVAADAQHKFFRYDVATVAYADTHTQLMAASLLGPRDVLVAISHSGRSRELLDAVSLAAGNGCPIVAITASHTPLADMATVLLRADTQEDTEIYSPMLSRLVHLTIIDLLALGAALRRGAGISAVLEKTKQSLKRHRTAKTRTPRK</sequence>
<protein>
    <submittedName>
        <fullName evidence="7">SIS domain-containing protein</fullName>
    </submittedName>
</protein>
<dbReference type="InterPro" id="IPR046348">
    <property type="entry name" value="SIS_dom_sf"/>
</dbReference>
<dbReference type="CDD" id="cd05013">
    <property type="entry name" value="SIS_RpiR"/>
    <property type="match status" value="1"/>
</dbReference>
<dbReference type="SUPFAM" id="SSF53697">
    <property type="entry name" value="SIS domain"/>
    <property type="match status" value="1"/>
</dbReference>
<comment type="caution">
    <text evidence="7">The sequence shown here is derived from an EMBL/GenBank/DDBJ whole genome shotgun (WGS) entry which is preliminary data.</text>
</comment>
<keyword evidence="3" id="KW-0324">Glycolysis</keyword>
<organism evidence="7 8">
    <name type="scientific">Candidimonas humi</name>
    <dbReference type="NCBI Taxonomy" id="683355"/>
    <lineage>
        <taxon>Bacteria</taxon>
        <taxon>Pseudomonadati</taxon>
        <taxon>Pseudomonadota</taxon>
        <taxon>Betaproteobacteria</taxon>
        <taxon>Burkholderiales</taxon>
        <taxon>Alcaligenaceae</taxon>
        <taxon>Candidimonas</taxon>
    </lineage>
</organism>